<dbReference type="Proteomes" id="UP000887540">
    <property type="component" value="Unplaced"/>
</dbReference>
<keyword evidence="1" id="KW-0732">Signal</keyword>
<feature type="signal peptide" evidence="1">
    <location>
        <begin position="1"/>
        <end position="17"/>
    </location>
</feature>
<evidence type="ECO:0000256" key="1">
    <source>
        <dbReference type="SAM" id="SignalP"/>
    </source>
</evidence>
<keyword evidence="2" id="KW-1185">Reference proteome</keyword>
<organism evidence="2 3">
    <name type="scientific">Acrobeloides nanus</name>
    <dbReference type="NCBI Taxonomy" id="290746"/>
    <lineage>
        <taxon>Eukaryota</taxon>
        <taxon>Metazoa</taxon>
        <taxon>Ecdysozoa</taxon>
        <taxon>Nematoda</taxon>
        <taxon>Chromadorea</taxon>
        <taxon>Rhabditida</taxon>
        <taxon>Tylenchina</taxon>
        <taxon>Cephalobomorpha</taxon>
        <taxon>Cephaloboidea</taxon>
        <taxon>Cephalobidae</taxon>
        <taxon>Acrobeloides</taxon>
    </lineage>
</organism>
<dbReference type="PANTHER" id="PTHR35573:SF3">
    <property type="entry name" value="ML DOMAIN-CONTAINING PROTEIN"/>
    <property type="match status" value="1"/>
</dbReference>
<protein>
    <submittedName>
        <fullName evidence="3">MD-2-related lipid-recognition domain-containing protein</fullName>
    </submittedName>
</protein>
<dbReference type="PANTHER" id="PTHR35573">
    <property type="entry name" value="PROTEIN CBG22129"/>
    <property type="match status" value="1"/>
</dbReference>
<proteinExistence type="predicted"/>
<dbReference type="AlphaFoldDB" id="A0A914E0S3"/>
<evidence type="ECO:0000313" key="2">
    <source>
        <dbReference type="Proteomes" id="UP000887540"/>
    </source>
</evidence>
<reference evidence="3" key="1">
    <citation type="submission" date="2022-11" db="UniProtKB">
        <authorList>
            <consortium name="WormBaseParasite"/>
        </authorList>
    </citation>
    <scope>IDENTIFICATION</scope>
</reference>
<accession>A0A914E0S3</accession>
<sequence length="196" mass="22007">MFKAILYFTSLIVVASSMVISPKRPNNLATCSFPNGTDTAMHFYNCDGTYAITVQSARALDANNNTLYPIDPRKPITIELKATNNGVQYNDNKNNVTIYEYKNDWVTNQCQWNSVPTFNLLDAIDGCDYAHNCPLTTGALDLRLPLDLSKFSAIINLLASGTPYQLLIEMHNYNQNDQQHEVIACVVAQIRFEETN</sequence>
<dbReference type="WBParaSite" id="ACRNAN_scaffold5154.g16477.t1">
    <property type="protein sequence ID" value="ACRNAN_scaffold5154.g16477.t1"/>
    <property type="gene ID" value="ACRNAN_scaffold5154.g16477"/>
</dbReference>
<feature type="chain" id="PRO_5038069308" evidence="1">
    <location>
        <begin position="18"/>
        <end position="196"/>
    </location>
</feature>
<name>A0A914E0S3_9BILA</name>
<evidence type="ECO:0000313" key="3">
    <source>
        <dbReference type="WBParaSite" id="ACRNAN_scaffold5154.g16477.t1"/>
    </source>
</evidence>